<protein>
    <submittedName>
        <fullName evidence="2">Uncharacterized protein</fullName>
    </submittedName>
</protein>
<reference evidence="2" key="1">
    <citation type="submission" date="2014-11" db="EMBL/GenBank/DDBJ databases">
        <authorList>
            <person name="Otto D Thomas"/>
            <person name="Naeem Raeece"/>
        </authorList>
    </citation>
    <scope>NUCLEOTIDE SEQUENCE</scope>
</reference>
<evidence type="ECO:0000256" key="1">
    <source>
        <dbReference type="SAM" id="MobiDB-lite"/>
    </source>
</evidence>
<feature type="region of interest" description="Disordered" evidence="1">
    <location>
        <begin position="672"/>
        <end position="790"/>
    </location>
</feature>
<feature type="compositionally biased region" description="Pro residues" evidence="1">
    <location>
        <begin position="729"/>
        <end position="755"/>
    </location>
</feature>
<feature type="compositionally biased region" description="Acidic residues" evidence="1">
    <location>
        <begin position="781"/>
        <end position="790"/>
    </location>
</feature>
<dbReference type="PhylomeDB" id="A0A0G4FHG3"/>
<proteinExistence type="predicted"/>
<evidence type="ECO:0000313" key="2">
    <source>
        <dbReference type="EMBL" id="CEM12864.1"/>
    </source>
</evidence>
<sequence length="951" mass="104891">MDTFSERQERLFLQSMDEAMETVRKILNVNRKPKLADQIAHKYMDKFALAERMSVSVASVLRNLLELFDIKADTVKTLKEWAEKRTVTLRLACESDCSFIREATRTVESDKEHVTTIASIVTVSSKTVTKVTEYFWKFRHSFVLSVYPGNEPEAPITLRTRTGVTELVTGAKQNPHYDSKVFPPLEVEISSLIKLLPLSGSLEGGFKIDREKEECRTPRRNPESEKFLSALAELSQWGCEVDSHFQLVVWPVQRSQQARRGGPGETTRSDLSVISEFDQGPMTAAAAPLLEDRSGSEGEESDSDLLLPTADALAFVAEHKRKMQEHVTAVSVCFPQGDRDGLSCLFSDVEALIAHGGRALTSLFEISRKSFDFLEFMLLKQLGAAVGKKLKSSDLDEYIEFHYRKLINPEFVPKRFCFDVRRPGCSPEGQISLESFKGGDSSAGFPVATFSRCAPRASVNISLSAATTAKLEGPVFLHGLMLQSFSGEEAASLQLCGRARQFSSFVLLVGTLAAKDVFEPKAAILIKNKDEVLLPLLVETIPSAKEFKDAIESLSEEQKRFCRAFRQLQLASTLFAVAVVQVRPQLERLLLLPEGSLVKQVELVEDLMNLLIEHQFPSDLLSYDGPPAAETWEKIARTRFLADELLSMIATSKEAELEKAKQEAMHRRLLALEEEREEEEEGMKARTRSRRAPMKENEARSMVKKKCKQSFALPMLSKMTAPGGAPKPTSAPPPPPPSAPAAPPPPSPSPSPPPANEVQNQPTAERKPNNQAETPAPTDNDGGEAAEETDDFTQVPNALDSQSEVLDPEGALRPTTITPAEALTRTRQQGLLGKRETNSLTVDERRAEKNKTFDLLDALSRSGALTIEDASVHVLVAATHVFAQSVLHTAVQKNVNPIERIERSALIVASTVYALPPPSLLPPVQRERVAAHSPQLFDAADLALPAEEGAK</sequence>
<dbReference type="EMBL" id="CDMZ01000373">
    <property type="protein sequence ID" value="CEM12864.1"/>
    <property type="molecule type" value="Genomic_DNA"/>
</dbReference>
<feature type="compositionally biased region" description="Polar residues" evidence="1">
    <location>
        <begin position="757"/>
        <end position="773"/>
    </location>
</feature>
<organism evidence="2">
    <name type="scientific">Chromera velia CCMP2878</name>
    <dbReference type="NCBI Taxonomy" id="1169474"/>
    <lineage>
        <taxon>Eukaryota</taxon>
        <taxon>Sar</taxon>
        <taxon>Alveolata</taxon>
        <taxon>Colpodellida</taxon>
        <taxon>Chromeraceae</taxon>
        <taxon>Chromera</taxon>
    </lineage>
</organism>
<name>A0A0G4FHG3_9ALVE</name>
<dbReference type="AlphaFoldDB" id="A0A0G4FHG3"/>
<gene>
    <name evidence="2" type="ORF">Cvel_17028</name>
</gene>
<dbReference type="VEuPathDB" id="CryptoDB:Cvel_17028"/>
<accession>A0A0G4FHG3</accession>